<sequence length="170" mass="18438">MRMLFWMIGYGVALLIEVAVFSNFAPLAGLPLHYAVFLTAIILLPFREGFWFAGVAGLFRDLIAPAHSASHLLFAFLSFALVRAFLGIAAWDEPLRKITAFAVGVALTPLALWGAFVATRALGLGAGVPANVLGPIEPASLLFVGFWFLCFIVVSLRAARRERQNALGYL</sequence>
<feature type="transmembrane region" description="Helical" evidence="1">
    <location>
        <begin position="32"/>
        <end position="52"/>
    </location>
</feature>
<evidence type="ECO:0008006" key="4">
    <source>
        <dbReference type="Google" id="ProtNLM"/>
    </source>
</evidence>
<feature type="transmembrane region" description="Helical" evidence="1">
    <location>
        <begin position="72"/>
        <end position="91"/>
    </location>
</feature>
<keyword evidence="1" id="KW-0812">Transmembrane</keyword>
<organism evidence="2 3">
    <name type="scientific">Candidatus Sungbacteria bacterium RIFCSPLOWO2_01_FULL_60_25</name>
    <dbReference type="NCBI Taxonomy" id="1802281"/>
    <lineage>
        <taxon>Bacteria</taxon>
        <taxon>Candidatus Sungiibacteriota</taxon>
    </lineage>
</organism>
<dbReference type="Proteomes" id="UP000178977">
    <property type="component" value="Unassembled WGS sequence"/>
</dbReference>
<evidence type="ECO:0000313" key="3">
    <source>
        <dbReference type="Proteomes" id="UP000178977"/>
    </source>
</evidence>
<proteinExistence type="predicted"/>
<keyword evidence="1" id="KW-1133">Transmembrane helix</keyword>
<dbReference type="AlphaFoldDB" id="A0A1G2LEA3"/>
<protein>
    <recommendedName>
        <fullName evidence="4">Rod shape-determining protein MreD</fullName>
    </recommendedName>
</protein>
<name>A0A1G2LEA3_9BACT</name>
<comment type="caution">
    <text evidence="2">The sequence shown here is derived from an EMBL/GenBank/DDBJ whole genome shotgun (WGS) entry which is preliminary data.</text>
</comment>
<keyword evidence="1" id="KW-0472">Membrane</keyword>
<dbReference type="STRING" id="1802281.A3A44_03745"/>
<evidence type="ECO:0000256" key="1">
    <source>
        <dbReference type="SAM" id="Phobius"/>
    </source>
</evidence>
<evidence type="ECO:0000313" key="2">
    <source>
        <dbReference type="EMBL" id="OHA09946.1"/>
    </source>
</evidence>
<feature type="transmembrane region" description="Helical" evidence="1">
    <location>
        <begin position="98"/>
        <end position="119"/>
    </location>
</feature>
<feature type="transmembrane region" description="Helical" evidence="1">
    <location>
        <begin position="139"/>
        <end position="159"/>
    </location>
</feature>
<feature type="transmembrane region" description="Helical" evidence="1">
    <location>
        <begin position="6"/>
        <end position="25"/>
    </location>
</feature>
<reference evidence="2 3" key="1">
    <citation type="journal article" date="2016" name="Nat. Commun.">
        <title>Thousands of microbial genomes shed light on interconnected biogeochemical processes in an aquifer system.</title>
        <authorList>
            <person name="Anantharaman K."/>
            <person name="Brown C.T."/>
            <person name="Hug L.A."/>
            <person name="Sharon I."/>
            <person name="Castelle C.J."/>
            <person name="Probst A.J."/>
            <person name="Thomas B.C."/>
            <person name="Singh A."/>
            <person name="Wilkins M.J."/>
            <person name="Karaoz U."/>
            <person name="Brodie E.L."/>
            <person name="Williams K.H."/>
            <person name="Hubbard S.S."/>
            <person name="Banfield J.F."/>
        </authorList>
    </citation>
    <scope>NUCLEOTIDE SEQUENCE [LARGE SCALE GENOMIC DNA]</scope>
</reference>
<accession>A0A1G2LEA3</accession>
<gene>
    <name evidence="2" type="ORF">A3A44_03745</name>
</gene>
<dbReference type="EMBL" id="MHQT01000009">
    <property type="protein sequence ID" value="OHA09946.1"/>
    <property type="molecule type" value="Genomic_DNA"/>
</dbReference>